<dbReference type="EMBL" id="BAAARW010000019">
    <property type="protein sequence ID" value="GAA2429568.1"/>
    <property type="molecule type" value="Genomic_DNA"/>
</dbReference>
<proteinExistence type="predicted"/>
<feature type="region of interest" description="Disordered" evidence="1">
    <location>
        <begin position="1"/>
        <end position="55"/>
    </location>
</feature>
<protein>
    <recommendedName>
        <fullName evidence="4">DUF3043 domain-containing protein</fullName>
    </recommendedName>
</protein>
<organism evidence="2 3">
    <name type="scientific">Actinomadura vinacea</name>
    <dbReference type="NCBI Taxonomy" id="115336"/>
    <lineage>
        <taxon>Bacteria</taxon>
        <taxon>Bacillati</taxon>
        <taxon>Actinomycetota</taxon>
        <taxon>Actinomycetes</taxon>
        <taxon>Streptosporangiales</taxon>
        <taxon>Thermomonosporaceae</taxon>
        <taxon>Actinomadura</taxon>
    </lineage>
</organism>
<dbReference type="Proteomes" id="UP001501231">
    <property type="component" value="Unassembled WGS sequence"/>
</dbReference>
<evidence type="ECO:0000313" key="2">
    <source>
        <dbReference type="EMBL" id="GAA2429568.1"/>
    </source>
</evidence>
<evidence type="ECO:0008006" key="4">
    <source>
        <dbReference type="Google" id="ProtNLM"/>
    </source>
</evidence>
<dbReference type="RefSeq" id="WP_344591865.1">
    <property type="nucleotide sequence ID" value="NZ_BAAARW010000019.1"/>
</dbReference>
<accession>A0ABN3JJ84</accession>
<evidence type="ECO:0000256" key="1">
    <source>
        <dbReference type="SAM" id="MobiDB-lite"/>
    </source>
</evidence>
<keyword evidence="3" id="KW-1185">Reference proteome</keyword>
<feature type="compositionally biased region" description="Polar residues" evidence="1">
    <location>
        <begin position="1"/>
        <end position="12"/>
    </location>
</feature>
<evidence type="ECO:0000313" key="3">
    <source>
        <dbReference type="Proteomes" id="UP001501231"/>
    </source>
</evidence>
<feature type="compositionally biased region" description="Basic residues" evidence="1">
    <location>
        <begin position="38"/>
        <end position="55"/>
    </location>
</feature>
<sequence length="55" mass="6275">MRAQNHNASEETPFQKAMKKKGKGRNADPKSAAFARGAQRRNARRLPTRQLQRGR</sequence>
<comment type="caution">
    <text evidence="2">The sequence shown here is derived from an EMBL/GenBank/DDBJ whole genome shotgun (WGS) entry which is preliminary data.</text>
</comment>
<gene>
    <name evidence="2" type="ORF">GCM10010191_48730</name>
</gene>
<name>A0ABN3JJ84_9ACTN</name>
<reference evidence="2 3" key="1">
    <citation type="journal article" date="2019" name="Int. J. Syst. Evol. Microbiol.">
        <title>The Global Catalogue of Microorganisms (GCM) 10K type strain sequencing project: providing services to taxonomists for standard genome sequencing and annotation.</title>
        <authorList>
            <consortium name="The Broad Institute Genomics Platform"/>
            <consortium name="The Broad Institute Genome Sequencing Center for Infectious Disease"/>
            <person name="Wu L."/>
            <person name="Ma J."/>
        </authorList>
    </citation>
    <scope>NUCLEOTIDE SEQUENCE [LARGE SCALE GENOMIC DNA]</scope>
    <source>
        <strain evidence="2 3">JCM 3325</strain>
    </source>
</reference>